<dbReference type="PANTHER" id="PTHR42855">
    <property type="entry name" value="ABC TRANSPORTER ATP-BINDING SUBUNIT"/>
    <property type="match status" value="1"/>
</dbReference>
<proteinExistence type="predicted"/>
<dbReference type="PROSITE" id="PS00211">
    <property type="entry name" value="ABC_TRANSPORTER_1"/>
    <property type="match status" value="2"/>
</dbReference>
<dbReference type="RefSeq" id="WP_345211397.1">
    <property type="nucleotide sequence ID" value="NZ_BAABFT010000005.1"/>
</dbReference>
<reference evidence="6" key="1">
    <citation type="journal article" date="2019" name="Int. J. Syst. Evol. Microbiol.">
        <title>The Global Catalogue of Microorganisms (GCM) 10K type strain sequencing project: providing services to taxonomists for standard genome sequencing and annotation.</title>
        <authorList>
            <consortium name="The Broad Institute Genomics Platform"/>
            <consortium name="The Broad Institute Genome Sequencing Center for Infectious Disease"/>
            <person name="Wu L."/>
            <person name="Ma J."/>
        </authorList>
    </citation>
    <scope>NUCLEOTIDE SEQUENCE [LARGE SCALE GENOMIC DNA]</scope>
    <source>
        <strain evidence="6">JCM 17705</strain>
    </source>
</reference>
<protein>
    <submittedName>
        <fullName evidence="5">ABC-F family ATP-binding cassette domain-containing protein</fullName>
    </submittedName>
</protein>
<dbReference type="InterPro" id="IPR017871">
    <property type="entry name" value="ABC_transporter-like_CS"/>
</dbReference>
<dbReference type="InterPro" id="IPR003439">
    <property type="entry name" value="ABC_transporter-like_ATP-bd"/>
</dbReference>
<dbReference type="SMART" id="SM00382">
    <property type="entry name" value="AAA"/>
    <property type="match status" value="2"/>
</dbReference>
<dbReference type="SUPFAM" id="SSF52540">
    <property type="entry name" value="P-loop containing nucleoside triphosphate hydrolases"/>
    <property type="match status" value="2"/>
</dbReference>
<dbReference type="EMBL" id="BAABFT010000005">
    <property type="protein sequence ID" value="GAA4323683.1"/>
    <property type="molecule type" value="Genomic_DNA"/>
</dbReference>
<feature type="coiled-coil region" evidence="3">
    <location>
        <begin position="232"/>
        <end position="266"/>
    </location>
</feature>
<gene>
    <name evidence="5" type="ORF">GCM10023149_24780</name>
</gene>
<keyword evidence="3" id="KW-0175">Coiled coil</keyword>
<dbReference type="InterPro" id="IPR051309">
    <property type="entry name" value="ABCF_ATPase"/>
</dbReference>
<evidence type="ECO:0000313" key="5">
    <source>
        <dbReference type="EMBL" id="GAA4323683.1"/>
    </source>
</evidence>
<dbReference type="PANTHER" id="PTHR42855:SF2">
    <property type="entry name" value="DRUG RESISTANCE ABC TRANSPORTER,ATP-BINDING PROTEIN"/>
    <property type="match status" value="1"/>
</dbReference>
<feature type="domain" description="ABC transporter" evidence="4">
    <location>
        <begin position="339"/>
        <end position="529"/>
    </location>
</feature>
<evidence type="ECO:0000313" key="6">
    <source>
        <dbReference type="Proteomes" id="UP001500582"/>
    </source>
</evidence>
<dbReference type="Gene3D" id="3.40.50.300">
    <property type="entry name" value="P-loop containing nucleotide triphosphate hydrolases"/>
    <property type="match status" value="2"/>
</dbReference>
<evidence type="ECO:0000256" key="1">
    <source>
        <dbReference type="ARBA" id="ARBA00022741"/>
    </source>
</evidence>
<keyword evidence="1" id="KW-0547">Nucleotide-binding</keyword>
<dbReference type="CDD" id="cd03221">
    <property type="entry name" value="ABCF_EF-3"/>
    <property type="match status" value="2"/>
</dbReference>
<accession>A0ABP8GFX5</accession>
<feature type="domain" description="ABC transporter" evidence="4">
    <location>
        <begin position="3"/>
        <end position="236"/>
    </location>
</feature>
<sequence length="532" mass="59538">MSIIINSVSFIHPDKETLFRQLTLSISKGDKASLVGNNGAGKSTLLQVIAGKLRPSSGEIILTEKPWFVPQHLGQYNECTIAEVLEVAIKLKAIDAITSGDPDLSLYDQLEDDWTIADKVSAALSEWGIGHLLPGQLMRELSGGEKTKVFLAGISIWEPGIILLDEPTNHLDSAGREKVYKLMVTSKATILLVSHDRLLLNLVNKTIELNSSGLEVYGGNFDFFKEQQQIKADALQNQLDDRSKVLKQTQHKARELAEQRQKKEIRGKAAGQTNSLPRIIAGGLKSKAEQSTTRVLDRQHDKAEGITEQIRQLRSQIQQYQVLQIDISSSSVHRGKLLVDARRINFRYGEKWLWEPLNFQIRSGDRVQISGDNGKGKTTLIGLITGKLTATSGILQRVNFKYLYLDQDYTLIRVELTVYEQVSYYNSRNLEEHELKSLLIYSQFPREAWDRKSKDLSGGEKMKLSLCCLAVSNYTPDMLILDEPTNNLDVQSLDILTASIKTYNGTLVVVSHDRQFVADIGISQSISLNTKS</sequence>
<organism evidence="5 6">
    <name type="scientific">Mucilaginibacter gynuensis</name>
    <dbReference type="NCBI Taxonomy" id="1302236"/>
    <lineage>
        <taxon>Bacteria</taxon>
        <taxon>Pseudomonadati</taxon>
        <taxon>Bacteroidota</taxon>
        <taxon>Sphingobacteriia</taxon>
        <taxon>Sphingobacteriales</taxon>
        <taxon>Sphingobacteriaceae</taxon>
        <taxon>Mucilaginibacter</taxon>
    </lineage>
</organism>
<feature type="coiled-coil region" evidence="3">
    <location>
        <begin position="296"/>
        <end position="323"/>
    </location>
</feature>
<evidence type="ECO:0000259" key="4">
    <source>
        <dbReference type="PROSITE" id="PS50893"/>
    </source>
</evidence>
<comment type="caution">
    <text evidence="5">The sequence shown here is derived from an EMBL/GenBank/DDBJ whole genome shotgun (WGS) entry which is preliminary data.</text>
</comment>
<name>A0ABP8GFX5_9SPHI</name>
<keyword evidence="6" id="KW-1185">Reference proteome</keyword>
<dbReference type="InterPro" id="IPR003593">
    <property type="entry name" value="AAA+_ATPase"/>
</dbReference>
<dbReference type="InterPro" id="IPR027417">
    <property type="entry name" value="P-loop_NTPase"/>
</dbReference>
<dbReference type="GO" id="GO:0005524">
    <property type="term" value="F:ATP binding"/>
    <property type="evidence" value="ECO:0007669"/>
    <property type="project" value="UniProtKB-KW"/>
</dbReference>
<evidence type="ECO:0000256" key="2">
    <source>
        <dbReference type="ARBA" id="ARBA00022840"/>
    </source>
</evidence>
<dbReference type="PROSITE" id="PS50893">
    <property type="entry name" value="ABC_TRANSPORTER_2"/>
    <property type="match status" value="2"/>
</dbReference>
<dbReference type="Pfam" id="PF00005">
    <property type="entry name" value="ABC_tran"/>
    <property type="match status" value="2"/>
</dbReference>
<dbReference type="Proteomes" id="UP001500582">
    <property type="component" value="Unassembled WGS sequence"/>
</dbReference>
<evidence type="ECO:0000256" key="3">
    <source>
        <dbReference type="SAM" id="Coils"/>
    </source>
</evidence>
<keyword evidence="2 5" id="KW-0067">ATP-binding</keyword>